<dbReference type="GO" id="GO:0090499">
    <property type="term" value="F:pimelyl-[acyl-carrier protein] methyl ester esterase activity"/>
    <property type="evidence" value="ECO:0007669"/>
    <property type="project" value="UniProtKB-EC"/>
</dbReference>
<evidence type="ECO:0000313" key="2">
    <source>
        <dbReference type="Proteomes" id="UP000245974"/>
    </source>
</evidence>
<dbReference type="EMBL" id="OOGT01000209">
    <property type="protein sequence ID" value="SPL72051.1"/>
    <property type="molecule type" value="Genomic_DNA"/>
</dbReference>
<dbReference type="Proteomes" id="UP000245974">
    <property type="component" value="Unassembled WGS sequence"/>
</dbReference>
<reference evidence="2" key="1">
    <citation type="submission" date="2018-03" db="EMBL/GenBank/DDBJ databases">
        <authorList>
            <person name="Blom J."/>
        </authorList>
    </citation>
    <scope>NUCLEOTIDE SEQUENCE [LARGE SCALE GENOMIC DNA]</scope>
    <source>
        <strain evidence="2">KPC-SM-21</strain>
    </source>
</reference>
<dbReference type="OrthoDB" id="9780744at2"/>
<dbReference type="EC" id="3.1.1.85" evidence="1"/>
<dbReference type="InParanoid" id="A0A2U3N300"/>
<dbReference type="RefSeq" id="WP_121975460.1">
    <property type="nucleotide sequence ID" value="NZ_OOGT01000209.1"/>
</dbReference>
<dbReference type="Gene3D" id="3.40.50.1820">
    <property type="entry name" value="alpha/beta hydrolase"/>
    <property type="match status" value="1"/>
</dbReference>
<keyword evidence="1" id="KW-0378">Hydrolase</keyword>
<evidence type="ECO:0000313" key="1">
    <source>
        <dbReference type="EMBL" id="SPL72051.1"/>
    </source>
</evidence>
<accession>A0A2U3N300</accession>
<organism evidence="1 2">
    <name type="scientific">Acinetobacter stercoris</name>
    <dbReference type="NCBI Taxonomy" id="2126983"/>
    <lineage>
        <taxon>Bacteria</taxon>
        <taxon>Pseudomonadati</taxon>
        <taxon>Pseudomonadota</taxon>
        <taxon>Gammaproteobacteria</taxon>
        <taxon>Moraxellales</taxon>
        <taxon>Moraxellaceae</taxon>
        <taxon>Acinetobacter</taxon>
    </lineage>
</organism>
<protein>
    <submittedName>
        <fullName evidence="1">Pimeloyl-[acyl-carrier protein] methyl ester esterase</fullName>
        <ecNumber evidence="1">3.1.1.85</ecNumber>
    </submittedName>
</protein>
<dbReference type="InterPro" id="IPR029058">
    <property type="entry name" value="AB_hydrolase_fold"/>
</dbReference>
<dbReference type="SUPFAM" id="SSF53474">
    <property type="entry name" value="alpha/beta-Hydrolases"/>
    <property type="match status" value="1"/>
</dbReference>
<proteinExistence type="predicted"/>
<keyword evidence="2" id="KW-1185">Reference proteome</keyword>
<sequence length="240" mass="26999">MKILLITGWGGGTKLLYSLKDVLVSNGFDVKLINIFNAYDETVLAHYTSLAQDYDVIMGWSLGGQLATVLVDQIQRQFQQQKVLITLASNPCFVENSEWQPAMSQETFINFKQSFEHDAIATLKKFGYMVCQGVATSKADFITLQSLIEPQQLTLLEHGLVLLEKLNLVDILKNYQGFQYHLLSEQDVLVNCKVSVKLHQLGAKFLDVDVISGSHGFPVFQSALVTDKICHYLQKIKQSH</sequence>
<gene>
    <name evidence="1" type="primary">bioH_2</name>
    <name evidence="1" type="ORF">KPC_3229</name>
</gene>
<dbReference type="AlphaFoldDB" id="A0A2U3N300"/>
<name>A0A2U3N300_9GAMM</name>